<dbReference type="InterPro" id="IPR052523">
    <property type="entry name" value="Trichothecene_AcTrans"/>
</dbReference>
<organism evidence="1 2">
    <name type="scientific">Sugiyamaella lignohabitans</name>
    <dbReference type="NCBI Taxonomy" id="796027"/>
    <lineage>
        <taxon>Eukaryota</taxon>
        <taxon>Fungi</taxon>
        <taxon>Dikarya</taxon>
        <taxon>Ascomycota</taxon>
        <taxon>Saccharomycotina</taxon>
        <taxon>Dipodascomycetes</taxon>
        <taxon>Dipodascales</taxon>
        <taxon>Trichomonascaceae</taxon>
        <taxon>Sugiyamaella</taxon>
    </lineage>
</organism>
<dbReference type="OrthoDB" id="410198at2759"/>
<dbReference type="GeneID" id="30034820"/>
<dbReference type="Proteomes" id="UP000189580">
    <property type="component" value="Chromosome b"/>
</dbReference>
<dbReference type="PANTHER" id="PTHR42791:SF1">
    <property type="entry name" value="N-ACETYLTRANSFERASE DOMAIN-CONTAINING PROTEIN"/>
    <property type="match status" value="1"/>
</dbReference>
<dbReference type="InterPro" id="IPR016181">
    <property type="entry name" value="Acyl_CoA_acyltransferase"/>
</dbReference>
<dbReference type="CDD" id="cd04301">
    <property type="entry name" value="NAT_SF"/>
    <property type="match status" value="1"/>
</dbReference>
<dbReference type="Gene3D" id="3.40.630.30">
    <property type="match status" value="1"/>
</dbReference>
<keyword evidence="2" id="KW-1185">Reference proteome</keyword>
<name>A0A167FFI0_9ASCO</name>
<dbReference type="RefSeq" id="XP_018737713.1">
    <property type="nucleotide sequence ID" value="XM_018879835.1"/>
</dbReference>
<accession>A0A167FFI0</accession>
<dbReference type="PANTHER" id="PTHR42791">
    <property type="entry name" value="GNAT FAMILY ACETYLTRANSFERASE"/>
    <property type="match status" value="1"/>
</dbReference>
<dbReference type="GO" id="GO:0016740">
    <property type="term" value="F:transferase activity"/>
    <property type="evidence" value="ECO:0007669"/>
    <property type="project" value="UniProtKB-KW"/>
</dbReference>
<dbReference type="KEGG" id="slb:AWJ20_2862"/>
<keyword evidence="1" id="KW-0808">Transferase</keyword>
<dbReference type="EMBL" id="CP014503">
    <property type="protein sequence ID" value="ANB15236.1"/>
    <property type="molecule type" value="Genomic_DNA"/>
</dbReference>
<sequence>MSPGGVHKIKPADYKKAARVLATSFGDEFISGYLAVGDGCSAEQCNRLNQELLEYIVYAHIIHGIALEVGDFQGIALWMPPGGNLEHWSTIFMSGMWRMVYKLGSNGRYRYFRGFLPFLTKTKRETLGDDDLKTWYLTYIATSAEARGKGYSRKLVEYVTEMVSKSVWTCL</sequence>
<evidence type="ECO:0000313" key="2">
    <source>
        <dbReference type="Proteomes" id="UP000189580"/>
    </source>
</evidence>
<gene>
    <name evidence="1" type="ORF">AWJ20_2862</name>
</gene>
<reference evidence="1 2" key="1">
    <citation type="submission" date="2016-02" db="EMBL/GenBank/DDBJ databases">
        <title>Complete genome sequence and transcriptome regulation of the pentose utilising yeast Sugiyamaella lignohabitans.</title>
        <authorList>
            <person name="Bellasio M."/>
            <person name="Peymann A."/>
            <person name="Valli M."/>
            <person name="Sipitzky M."/>
            <person name="Graf A."/>
            <person name="Sauer M."/>
            <person name="Marx H."/>
            <person name="Mattanovich D."/>
        </authorList>
    </citation>
    <scope>NUCLEOTIDE SEQUENCE [LARGE SCALE GENOMIC DNA]</scope>
    <source>
        <strain evidence="1 2">CBS 10342</strain>
    </source>
</reference>
<dbReference type="SUPFAM" id="SSF55729">
    <property type="entry name" value="Acyl-CoA N-acyltransferases (Nat)"/>
    <property type="match status" value="1"/>
</dbReference>
<evidence type="ECO:0000313" key="1">
    <source>
        <dbReference type="EMBL" id="ANB15236.1"/>
    </source>
</evidence>
<proteinExistence type="predicted"/>
<protein>
    <submittedName>
        <fullName evidence="1">N-acetyltransferase (Predicted)</fullName>
    </submittedName>
</protein>
<dbReference type="AlphaFoldDB" id="A0A167FFI0"/>